<evidence type="ECO:0000259" key="3">
    <source>
        <dbReference type="SMART" id="SM00822"/>
    </source>
</evidence>
<dbReference type="InterPro" id="IPR051911">
    <property type="entry name" value="SDR_oxidoreductase"/>
</dbReference>
<organism evidence="4">
    <name type="scientific">freshwater metagenome</name>
    <dbReference type="NCBI Taxonomy" id="449393"/>
    <lineage>
        <taxon>unclassified sequences</taxon>
        <taxon>metagenomes</taxon>
        <taxon>ecological metagenomes</taxon>
    </lineage>
</organism>
<dbReference type="InterPro" id="IPR036291">
    <property type="entry name" value="NAD(P)-bd_dom_sf"/>
</dbReference>
<comment type="similarity">
    <text evidence="1">Belongs to the short-chain dehydrogenases/reductases (SDR) family.</text>
</comment>
<dbReference type="SMART" id="SM00822">
    <property type="entry name" value="PKS_KR"/>
    <property type="match status" value="1"/>
</dbReference>
<accession>A0A6J6BYD9</accession>
<evidence type="ECO:0000256" key="1">
    <source>
        <dbReference type="ARBA" id="ARBA00006484"/>
    </source>
</evidence>
<protein>
    <submittedName>
        <fullName evidence="4">Unannotated protein</fullName>
    </submittedName>
</protein>
<dbReference type="SUPFAM" id="SSF51735">
    <property type="entry name" value="NAD(P)-binding Rossmann-fold domains"/>
    <property type="match status" value="1"/>
</dbReference>
<dbReference type="Pfam" id="PF00106">
    <property type="entry name" value="adh_short"/>
    <property type="match status" value="1"/>
</dbReference>
<dbReference type="PRINTS" id="PR00080">
    <property type="entry name" value="SDRFAMILY"/>
</dbReference>
<dbReference type="PRINTS" id="PR00081">
    <property type="entry name" value="GDHRDH"/>
</dbReference>
<feature type="domain" description="Ketoreductase" evidence="3">
    <location>
        <begin position="2"/>
        <end position="176"/>
    </location>
</feature>
<dbReference type="InterPro" id="IPR020904">
    <property type="entry name" value="Sc_DH/Rdtase_CS"/>
</dbReference>
<dbReference type="InterPro" id="IPR057326">
    <property type="entry name" value="KR_dom"/>
</dbReference>
<sequence length="273" mass="28581">MATVLVTGCSSGFGELTALAFADRGDTVVATMRRPGASAALNARPEVVQLALDVTSTDSVDAAVAEAIERTGGLDVVVNNAGIEVFGAVHLLSDDEVLRQFDTNVFGVIRVVRAVVPHLLERGSGTIVNVGSIAGLVGAPYGGIYAGSKHALEALSEALHFELSHRGIRVHLIEPGQFATALGSNATIAAAMPAGSTEHDRLTRFRAAQRTLVNGEPAPASVVADAIVAAVTEQPPRLRHPVGADAELIRTTKASMSFEDFDTTMRTVLDWHE</sequence>
<dbReference type="PANTHER" id="PTHR43976">
    <property type="entry name" value="SHORT CHAIN DEHYDROGENASE"/>
    <property type="match status" value="1"/>
</dbReference>
<keyword evidence="2" id="KW-0560">Oxidoreductase</keyword>
<dbReference type="AlphaFoldDB" id="A0A6J6BYD9"/>
<dbReference type="EMBL" id="CAEZSR010000009">
    <property type="protein sequence ID" value="CAB4543717.1"/>
    <property type="molecule type" value="Genomic_DNA"/>
</dbReference>
<dbReference type="PROSITE" id="PS00061">
    <property type="entry name" value="ADH_SHORT"/>
    <property type="match status" value="1"/>
</dbReference>
<dbReference type="CDD" id="cd05374">
    <property type="entry name" value="17beta-HSD-like_SDR_c"/>
    <property type="match status" value="1"/>
</dbReference>
<dbReference type="PANTHER" id="PTHR43976:SF16">
    <property type="entry name" value="SHORT-CHAIN DEHYDROGENASE_REDUCTASE FAMILY PROTEIN"/>
    <property type="match status" value="1"/>
</dbReference>
<name>A0A6J6BYD9_9ZZZZ</name>
<dbReference type="InterPro" id="IPR002347">
    <property type="entry name" value="SDR_fam"/>
</dbReference>
<proteinExistence type="inferred from homology"/>
<evidence type="ECO:0000313" key="4">
    <source>
        <dbReference type="EMBL" id="CAB4543717.1"/>
    </source>
</evidence>
<dbReference type="Gene3D" id="3.40.50.720">
    <property type="entry name" value="NAD(P)-binding Rossmann-like Domain"/>
    <property type="match status" value="1"/>
</dbReference>
<gene>
    <name evidence="4" type="ORF">UFOPK1493_00488</name>
</gene>
<dbReference type="GO" id="GO:0016491">
    <property type="term" value="F:oxidoreductase activity"/>
    <property type="evidence" value="ECO:0007669"/>
    <property type="project" value="UniProtKB-KW"/>
</dbReference>
<reference evidence="4" key="1">
    <citation type="submission" date="2020-05" db="EMBL/GenBank/DDBJ databases">
        <authorList>
            <person name="Chiriac C."/>
            <person name="Salcher M."/>
            <person name="Ghai R."/>
            <person name="Kavagutti S V."/>
        </authorList>
    </citation>
    <scope>NUCLEOTIDE SEQUENCE</scope>
</reference>
<evidence type="ECO:0000256" key="2">
    <source>
        <dbReference type="ARBA" id="ARBA00023002"/>
    </source>
</evidence>